<proteinExistence type="predicted"/>
<gene>
    <name evidence="3" type="ORF">AZI87_12495</name>
</gene>
<comment type="caution">
    <text evidence="3">The sequence shown here is derived from an EMBL/GenBank/DDBJ whole genome shotgun (WGS) entry which is preliminary data.</text>
</comment>
<sequence length="197" mass="22050">MKFNIILSALVFFGLNSQASTFENVRGTYKILNCKNESANPSVGDAKLCNNKQVTIHPETYGTSIYFSQWVNGEEAVRSFGLPKNMSQLPHGKYSEKGDYYASFINDQYGYGEVIIMRKVSGDLYHLSMHRRSDTLKTLDIFEIDLERTSRTSEPLPAIPEIEDGGDPCGLPEYDLKASPASCDDKDSHGGKYKNIK</sequence>
<evidence type="ECO:0000256" key="2">
    <source>
        <dbReference type="SAM" id="SignalP"/>
    </source>
</evidence>
<dbReference type="EMBL" id="LUKD01000005">
    <property type="protein sequence ID" value="KYG65364.1"/>
    <property type="molecule type" value="Genomic_DNA"/>
</dbReference>
<evidence type="ECO:0000256" key="1">
    <source>
        <dbReference type="SAM" id="MobiDB-lite"/>
    </source>
</evidence>
<keyword evidence="2" id="KW-0732">Signal</keyword>
<feature type="signal peptide" evidence="2">
    <location>
        <begin position="1"/>
        <end position="19"/>
    </location>
</feature>
<evidence type="ECO:0000313" key="3">
    <source>
        <dbReference type="EMBL" id="KYG65364.1"/>
    </source>
</evidence>
<name>A0A162G9L2_BDEBC</name>
<feature type="region of interest" description="Disordered" evidence="1">
    <location>
        <begin position="153"/>
        <end position="197"/>
    </location>
</feature>
<dbReference type="AlphaFoldDB" id="A0A162G9L2"/>
<accession>A0A162G9L2</accession>
<feature type="chain" id="PRO_5007834581" evidence="2">
    <location>
        <begin position="20"/>
        <end position="197"/>
    </location>
</feature>
<evidence type="ECO:0000313" key="4">
    <source>
        <dbReference type="Proteomes" id="UP000075799"/>
    </source>
</evidence>
<dbReference type="RefSeq" id="WP_063207577.1">
    <property type="nucleotide sequence ID" value="NZ_LUKD01000005.1"/>
</dbReference>
<protein>
    <submittedName>
        <fullName evidence="3">Uncharacterized protein</fullName>
    </submittedName>
</protein>
<dbReference type="Proteomes" id="UP000075799">
    <property type="component" value="Unassembled WGS sequence"/>
</dbReference>
<reference evidence="3 4" key="1">
    <citation type="submission" date="2016-03" db="EMBL/GenBank/DDBJ databases">
        <authorList>
            <person name="Ploux O."/>
        </authorList>
    </citation>
    <scope>NUCLEOTIDE SEQUENCE [LARGE SCALE GENOMIC DNA]</scope>
    <source>
        <strain evidence="3 4">EC13</strain>
    </source>
</reference>
<organism evidence="3 4">
    <name type="scientific">Bdellovibrio bacteriovorus</name>
    <dbReference type="NCBI Taxonomy" id="959"/>
    <lineage>
        <taxon>Bacteria</taxon>
        <taxon>Pseudomonadati</taxon>
        <taxon>Bdellovibrionota</taxon>
        <taxon>Bdellovibrionia</taxon>
        <taxon>Bdellovibrionales</taxon>
        <taxon>Pseudobdellovibrionaceae</taxon>
        <taxon>Bdellovibrio</taxon>
    </lineage>
</organism>